<dbReference type="PROSITE" id="PS51257">
    <property type="entry name" value="PROKAR_LIPOPROTEIN"/>
    <property type="match status" value="1"/>
</dbReference>
<sequence>MKKNLLTITICALLCAFISCKKEQGNTSAEEVTTQSSVDNKLISEVTSLKTYSERKAAYSNILNDFERYTVWAQRNKAIIQSGVLNDAQLKLFKQANAMLGLSLFTSKTERYGLTSSFEDWKVKAQKVFTEEQLKYLITDIIPFNKEDYFQIGVTDAATQALKYKESTEWTCGCSQQSDWCGSQGDCMGLTCTSHGNCGTFLVYECNGACSKVIVGQTEIEDSKP</sequence>
<organism evidence="2 3">
    <name type="scientific">Mucilaginibacter terrae</name>
    <dbReference type="NCBI Taxonomy" id="1955052"/>
    <lineage>
        <taxon>Bacteria</taxon>
        <taxon>Pseudomonadati</taxon>
        <taxon>Bacteroidota</taxon>
        <taxon>Sphingobacteriia</taxon>
        <taxon>Sphingobacteriales</taxon>
        <taxon>Sphingobacteriaceae</taxon>
        <taxon>Mucilaginibacter</taxon>
    </lineage>
</organism>
<keyword evidence="1" id="KW-0732">Signal</keyword>
<comment type="caution">
    <text evidence="2">The sequence shown here is derived from an EMBL/GenBank/DDBJ whole genome shotgun (WGS) entry which is preliminary data.</text>
</comment>
<protein>
    <recommendedName>
        <fullName evidence="4">Bacteriocin fulvocin C-related protein</fullName>
    </recommendedName>
</protein>
<evidence type="ECO:0000313" key="2">
    <source>
        <dbReference type="EMBL" id="MDT3403041.1"/>
    </source>
</evidence>
<proteinExistence type="predicted"/>
<dbReference type="EMBL" id="JAVLVU010000001">
    <property type="protein sequence ID" value="MDT3403041.1"/>
    <property type="molecule type" value="Genomic_DNA"/>
</dbReference>
<accession>A0ABU3GUA4</accession>
<keyword evidence="3" id="KW-1185">Reference proteome</keyword>
<name>A0ABU3GUA4_9SPHI</name>
<dbReference type="RefSeq" id="WP_311949793.1">
    <property type="nucleotide sequence ID" value="NZ_JAVLVU010000001.1"/>
</dbReference>
<gene>
    <name evidence="2" type="ORF">QE417_002113</name>
</gene>
<evidence type="ECO:0000313" key="3">
    <source>
        <dbReference type="Proteomes" id="UP001258315"/>
    </source>
</evidence>
<evidence type="ECO:0000256" key="1">
    <source>
        <dbReference type="SAM" id="SignalP"/>
    </source>
</evidence>
<feature type="signal peptide" evidence="1">
    <location>
        <begin position="1"/>
        <end position="21"/>
    </location>
</feature>
<dbReference type="Proteomes" id="UP001258315">
    <property type="component" value="Unassembled WGS sequence"/>
</dbReference>
<dbReference type="NCBIfam" id="NF033852">
    <property type="entry name" value="fulvocin_rel"/>
    <property type="match status" value="1"/>
</dbReference>
<feature type="chain" id="PRO_5046785932" description="Bacteriocin fulvocin C-related protein" evidence="1">
    <location>
        <begin position="22"/>
        <end position="225"/>
    </location>
</feature>
<reference evidence="3" key="1">
    <citation type="submission" date="2023-07" db="EMBL/GenBank/DDBJ databases">
        <title>Functional and genomic diversity of the sorghum phyllosphere microbiome.</title>
        <authorList>
            <person name="Shade A."/>
        </authorList>
    </citation>
    <scope>NUCLEOTIDE SEQUENCE [LARGE SCALE GENOMIC DNA]</scope>
    <source>
        <strain evidence="3">SORGH_AS_0422</strain>
    </source>
</reference>
<evidence type="ECO:0008006" key="4">
    <source>
        <dbReference type="Google" id="ProtNLM"/>
    </source>
</evidence>